<dbReference type="EMBL" id="BPQB01000078">
    <property type="protein sequence ID" value="GJE97902.1"/>
    <property type="molecule type" value="Genomic_DNA"/>
</dbReference>
<accession>A0A9P3LL41</accession>
<reference evidence="2 3" key="1">
    <citation type="submission" date="2021-08" db="EMBL/GenBank/DDBJ databases">
        <title>Draft Genome Sequence of Phanerochaete sordida strain YK-624.</title>
        <authorList>
            <person name="Mori T."/>
            <person name="Dohra H."/>
            <person name="Suzuki T."/>
            <person name="Kawagishi H."/>
            <person name="Hirai H."/>
        </authorList>
    </citation>
    <scope>NUCLEOTIDE SEQUENCE [LARGE SCALE GENOMIC DNA]</scope>
    <source>
        <strain evidence="2 3">YK-624</strain>
    </source>
</reference>
<gene>
    <name evidence="2" type="ORF">PsYK624_141240</name>
</gene>
<dbReference type="AlphaFoldDB" id="A0A9P3LL41"/>
<evidence type="ECO:0000313" key="3">
    <source>
        <dbReference type="Proteomes" id="UP000703269"/>
    </source>
</evidence>
<feature type="compositionally biased region" description="Polar residues" evidence="1">
    <location>
        <begin position="7"/>
        <end position="29"/>
    </location>
</feature>
<comment type="caution">
    <text evidence="2">The sequence shown here is derived from an EMBL/GenBank/DDBJ whole genome shotgun (WGS) entry which is preliminary data.</text>
</comment>
<sequence length="92" mass="9697">MDRRRSCPSQVQPSTWSCSTTTRPGQQPPQVCGRCAVRVVAAARISVDGCLCGSSTATLGGAGRGVFNEFMRIARLFLPSASALLRLLGAID</sequence>
<evidence type="ECO:0000256" key="1">
    <source>
        <dbReference type="SAM" id="MobiDB-lite"/>
    </source>
</evidence>
<evidence type="ECO:0000313" key="2">
    <source>
        <dbReference type="EMBL" id="GJE97902.1"/>
    </source>
</evidence>
<keyword evidence="3" id="KW-1185">Reference proteome</keyword>
<proteinExistence type="predicted"/>
<protein>
    <submittedName>
        <fullName evidence="2">Uncharacterized protein</fullName>
    </submittedName>
</protein>
<dbReference type="Proteomes" id="UP000703269">
    <property type="component" value="Unassembled WGS sequence"/>
</dbReference>
<name>A0A9P3LL41_9APHY</name>
<feature type="region of interest" description="Disordered" evidence="1">
    <location>
        <begin position="1"/>
        <end position="29"/>
    </location>
</feature>
<organism evidence="2 3">
    <name type="scientific">Phanerochaete sordida</name>
    <dbReference type="NCBI Taxonomy" id="48140"/>
    <lineage>
        <taxon>Eukaryota</taxon>
        <taxon>Fungi</taxon>
        <taxon>Dikarya</taxon>
        <taxon>Basidiomycota</taxon>
        <taxon>Agaricomycotina</taxon>
        <taxon>Agaricomycetes</taxon>
        <taxon>Polyporales</taxon>
        <taxon>Phanerochaetaceae</taxon>
        <taxon>Phanerochaete</taxon>
    </lineage>
</organism>